<dbReference type="Gene3D" id="3.60.10.10">
    <property type="entry name" value="Endonuclease/exonuclease/phosphatase"/>
    <property type="match status" value="1"/>
</dbReference>
<comment type="caution">
    <text evidence="1">The sequence shown here is derived from an EMBL/GenBank/DDBJ whole genome shotgun (WGS) entry which is preliminary data.</text>
</comment>
<evidence type="ECO:0000313" key="1">
    <source>
        <dbReference type="EMBL" id="KAL0453957.1"/>
    </source>
</evidence>
<name>A0AAW2XIF8_9LAMI</name>
<dbReference type="InterPro" id="IPR036691">
    <property type="entry name" value="Endo/exonu/phosph_ase_sf"/>
</dbReference>
<dbReference type="SUPFAM" id="SSF56219">
    <property type="entry name" value="DNase I-like"/>
    <property type="match status" value="1"/>
</dbReference>
<accession>A0AAW2XIF8</accession>
<gene>
    <name evidence="1" type="ORF">Slati_1373800</name>
</gene>
<reference evidence="1" key="1">
    <citation type="submission" date="2020-06" db="EMBL/GenBank/DDBJ databases">
        <authorList>
            <person name="Li T."/>
            <person name="Hu X."/>
            <person name="Zhang T."/>
            <person name="Song X."/>
            <person name="Zhang H."/>
            <person name="Dai N."/>
            <person name="Sheng W."/>
            <person name="Hou X."/>
            <person name="Wei L."/>
        </authorList>
    </citation>
    <scope>NUCLEOTIDE SEQUENCE</scope>
    <source>
        <strain evidence="1">KEN1</strain>
        <tissue evidence="1">Leaf</tissue>
    </source>
</reference>
<protein>
    <submittedName>
        <fullName evidence="1">Uncharacterized protein</fullName>
    </submittedName>
</protein>
<dbReference type="AlphaFoldDB" id="A0AAW2XIF8"/>
<proteinExistence type="predicted"/>
<dbReference type="EMBL" id="JACGWN010000004">
    <property type="protein sequence ID" value="KAL0453957.1"/>
    <property type="molecule type" value="Genomic_DNA"/>
</dbReference>
<organism evidence="1">
    <name type="scientific">Sesamum latifolium</name>
    <dbReference type="NCBI Taxonomy" id="2727402"/>
    <lineage>
        <taxon>Eukaryota</taxon>
        <taxon>Viridiplantae</taxon>
        <taxon>Streptophyta</taxon>
        <taxon>Embryophyta</taxon>
        <taxon>Tracheophyta</taxon>
        <taxon>Spermatophyta</taxon>
        <taxon>Magnoliopsida</taxon>
        <taxon>eudicotyledons</taxon>
        <taxon>Gunneridae</taxon>
        <taxon>Pentapetalae</taxon>
        <taxon>asterids</taxon>
        <taxon>lamiids</taxon>
        <taxon>Lamiales</taxon>
        <taxon>Pedaliaceae</taxon>
        <taxon>Sesamum</taxon>
    </lineage>
</organism>
<dbReference type="PANTHER" id="PTHR33710">
    <property type="entry name" value="BNAC02G09200D PROTEIN"/>
    <property type="match status" value="1"/>
</dbReference>
<reference evidence="1" key="2">
    <citation type="journal article" date="2024" name="Plant">
        <title>Genomic evolution and insights into agronomic trait innovations of Sesamum species.</title>
        <authorList>
            <person name="Miao H."/>
            <person name="Wang L."/>
            <person name="Qu L."/>
            <person name="Liu H."/>
            <person name="Sun Y."/>
            <person name="Le M."/>
            <person name="Wang Q."/>
            <person name="Wei S."/>
            <person name="Zheng Y."/>
            <person name="Lin W."/>
            <person name="Duan Y."/>
            <person name="Cao H."/>
            <person name="Xiong S."/>
            <person name="Wang X."/>
            <person name="Wei L."/>
            <person name="Li C."/>
            <person name="Ma Q."/>
            <person name="Ju M."/>
            <person name="Zhao R."/>
            <person name="Li G."/>
            <person name="Mu C."/>
            <person name="Tian Q."/>
            <person name="Mei H."/>
            <person name="Zhang T."/>
            <person name="Gao T."/>
            <person name="Zhang H."/>
        </authorList>
    </citation>
    <scope>NUCLEOTIDE SEQUENCE</scope>
    <source>
        <strain evidence="1">KEN1</strain>
    </source>
</reference>
<dbReference type="PANTHER" id="PTHR33710:SF71">
    <property type="entry name" value="ENDONUCLEASE_EXONUCLEASE_PHOSPHATASE DOMAIN-CONTAINING PROTEIN"/>
    <property type="match status" value="1"/>
</dbReference>
<sequence>MEKIGAAVTPPWQLRDFCEALNDNGLFDVGFEGFPFTWANNREEPHTVWKRLDRACINTAWISKRPDSRITHLQRVYSDHAPILFERRPYAWKGRKRGKKPIRFEAMWIKSETCEQVFLVYGVIQSTMIFQPINLISFFSLRGICVKERYITVAFGQPCSFTPLFPFDLFC</sequence>